<feature type="signal peptide" evidence="1">
    <location>
        <begin position="1"/>
        <end position="28"/>
    </location>
</feature>
<keyword evidence="3" id="KW-1185">Reference proteome</keyword>
<evidence type="ECO:0000256" key="1">
    <source>
        <dbReference type="SAM" id="SignalP"/>
    </source>
</evidence>
<name>A0A6G9AQ54_9BACT</name>
<dbReference type="KEGG" id="spib:G8759_18165"/>
<keyword evidence="1" id="KW-0732">Signal</keyword>
<sequence length="238" mass="27480">MMVSSHANCRYWLLLAVSMLVGSMPVLAQSNSNFSTTDTSPIDSSGAYWKLRTDYKTRTTHIQFFNTAHQVIYEEKLPGRYVKLTRRNVRLFDELLDRLTNRHLLDYQIESHDLLASNSAQFSRSAGHSTPTTVLEASSLQKADLTFSANSVVTDLGKLVLYCTNPEHIPIYITLTDDAQQMEYYREHNKSLEYTRYFDINQLPVGNYRLQIKHPDQLTVFQLTVKRKGDRYSLNKVE</sequence>
<feature type="chain" id="PRO_5026077180" description="DUF3244 domain-containing protein" evidence="1">
    <location>
        <begin position="29"/>
        <end position="238"/>
    </location>
</feature>
<dbReference type="RefSeq" id="WP_167210411.1">
    <property type="nucleotide sequence ID" value="NZ_CP050063.1"/>
</dbReference>
<dbReference type="AlphaFoldDB" id="A0A6G9AQ54"/>
<accession>A0A6G9AQ54</accession>
<reference evidence="2 3" key="1">
    <citation type="submission" date="2020-03" db="EMBL/GenBank/DDBJ databases">
        <authorList>
            <person name="Kim M.K."/>
        </authorList>
    </citation>
    <scope>NUCLEOTIDE SEQUENCE [LARGE SCALE GENOMIC DNA]</scope>
    <source>
        <strain evidence="2 3">BT328</strain>
    </source>
</reference>
<evidence type="ECO:0000313" key="2">
    <source>
        <dbReference type="EMBL" id="QIP14405.1"/>
    </source>
</evidence>
<organism evidence="2 3">
    <name type="scientific">Spirosoma aureum</name>
    <dbReference type="NCBI Taxonomy" id="2692134"/>
    <lineage>
        <taxon>Bacteria</taxon>
        <taxon>Pseudomonadati</taxon>
        <taxon>Bacteroidota</taxon>
        <taxon>Cytophagia</taxon>
        <taxon>Cytophagales</taxon>
        <taxon>Cytophagaceae</taxon>
        <taxon>Spirosoma</taxon>
    </lineage>
</organism>
<dbReference type="Proteomes" id="UP000501802">
    <property type="component" value="Chromosome"/>
</dbReference>
<evidence type="ECO:0008006" key="4">
    <source>
        <dbReference type="Google" id="ProtNLM"/>
    </source>
</evidence>
<proteinExistence type="predicted"/>
<protein>
    <recommendedName>
        <fullName evidence="4">DUF3244 domain-containing protein</fullName>
    </recommendedName>
</protein>
<evidence type="ECO:0000313" key="3">
    <source>
        <dbReference type="Proteomes" id="UP000501802"/>
    </source>
</evidence>
<gene>
    <name evidence="2" type="ORF">G8759_18165</name>
</gene>
<dbReference type="EMBL" id="CP050063">
    <property type="protein sequence ID" value="QIP14405.1"/>
    <property type="molecule type" value="Genomic_DNA"/>
</dbReference>